<dbReference type="Gene3D" id="3.40.140.10">
    <property type="entry name" value="Cytidine Deaminase, domain 2"/>
    <property type="match status" value="1"/>
</dbReference>
<reference evidence="1" key="1">
    <citation type="submission" date="2015-10" db="EMBL/GenBank/DDBJ databases">
        <authorList>
            <person name="Regsiter A."/>
            <person name="william w."/>
        </authorList>
    </citation>
    <scope>NUCLEOTIDE SEQUENCE</scope>
    <source>
        <strain evidence="1">Montdore</strain>
    </source>
</reference>
<dbReference type="Proteomes" id="UP001412239">
    <property type="component" value="Unassembled WGS sequence"/>
</dbReference>
<proteinExistence type="predicted"/>
<organism evidence="1 2">
    <name type="scientific">Tuber aestivum</name>
    <name type="common">summer truffle</name>
    <dbReference type="NCBI Taxonomy" id="59557"/>
    <lineage>
        <taxon>Eukaryota</taxon>
        <taxon>Fungi</taxon>
        <taxon>Dikarya</taxon>
        <taxon>Ascomycota</taxon>
        <taxon>Pezizomycotina</taxon>
        <taxon>Pezizomycetes</taxon>
        <taxon>Pezizales</taxon>
        <taxon>Tuberaceae</taxon>
        <taxon>Tuber</taxon>
    </lineage>
</organism>
<sequence length="93" mass="10639">MDRLQVYAAVQGLGGVSAPPGMEPRQTTSNLGHLNKPSIQALVHGLNRHYYSILINYRKTHLENMLMNLHKTVWADGLTMRDFRPLAKENRER</sequence>
<dbReference type="EMBL" id="LN890973">
    <property type="protein sequence ID" value="CUS13394.1"/>
    <property type="molecule type" value="Genomic_DNA"/>
</dbReference>
<evidence type="ECO:0000313" key="2">
    <source>
        <dbReference type="Proteomes" id="UP001412239"/>
    </source>
</evidence>
<gene>
    <name evidence="1" type="ORF">GSTUAT00002493001</name>
</gene>
<keyword evidence="2" id="KW-1185">Reference proteome</keyword>
<dbReference type="AlphaFoldDB" id="A0A292Q1U2"/>
<protein>
    <submittedName>
        <fullName evidence="1">Uncharacterized protein</fullName>
    </submittedName>
</protein>
<accession>A0A292Q1U2</accession>
<evidence type="ECO:0000313" key="1">
    <source>
        <dbReference type="EMBL" id="CUS13394.1"/>
    </source>
</evidence>
<name>A0A292Q1U2_9PEZI</name>